<evidence type="ECO:0000313" key="5">
    <source>
        <dbReference type="Proteomes" id="UP000239895"/>
    </source>
</evidence>
<dbReference type="Proteomes" id="UP000239895">
    <property type="component" value="Unassembled WGS sequence"/>
</dbReference>
<dbReference type="InterPro" id="IPR023365">
    <property type="entry name" value="Sortase_dom-sf"/>
</dbReference>
<evidence type="ECO:0000313" key="4">
    <source>
        <dbReference type="EMBL" id="PRZ04354.1"/>
    </source>
</evidence>
<dbReference type="InterPro" id="IPR005754">
    <property type="entry name" value="Sortase"/>
</dbReference>
<accession>A0ABX5EAQ4</accession>
<proteinExistence type="predicted"/>
<dbReference type="InterPro" id="IPR042001">
    <property type="entry name" value="Sortase_F"/>
</dbReference>
<feature type="compositionally biased region" description="Low complexity" evidence="2">
    <location>
        <begin position="83"/>
        <end position="97"/>
    </location>
</feature>
<dbReference type="Gene3D" id="2.40.260.10">
    <property type="entry name" value="Sortase"/>
    <property type="match status" value="1"/>
</dbReference>
<sequence length="242" mass="24477">MTTGRRGAAGRASRPVRRTATAALVAAAAVAAGAALTAAGDDGSTVGAQIPRTTPVAQPSAEPARDRDTSATPGPTASAQALPDVPVVDAGPDAGAPAPVPDRLQVRGLLDVPVRPVGVDPDGSMELPRSGDVAGWYRFGPAPADGAGTVVLASHVDTIDGVGAFAGLTSVEVGDVVVVTDEAGERHEYTVSTIERFSKEVVPLESIFDRAGERRLALVTCGGRWDAEAGHYEDNLVVTAAA</sequence>
<comment type="caution">
    <text evidence="4">The sequence shown here is derived from an EMBL/GenBank/DDBJ whole genome shotgun (WGS) entry which is preliminary data.</text>
</comment>
<keyword evidence="1" id="KW-0378">Hydrolase</keyword>
<organism evidence="4 5">
    <name type="scientific">Isoptericola halotolerans</name>
    <dbReference type="NCBI Taxonomy" id="300560"/>
    <lineage>
        <taxon>Bacteria</taxon>
        <taxon>Bacillati</taxon>
        <taxon>Actinomycetota</taxon>
        <taxon>Actinomycetes</taxon>
        <taxon>Micrococcales</taxon>
        <taxon>Promicromonosporaceae</taxon>
        <taxon>Isoptericola</taxon>
    </lineage>
</organism>
<evidence type="ECO:0000256" key="1">
    <source>
        <dbReference type="ARBA" id="ARBA00022801"/>
    </source>
</evidence>
<feature type="signal peptide" evidence="3">
    <location>
        <begin position="1"/>
        <end position="34"/>
    </location>
</feature>
<feature type="region of interest" description="Disordered" evidence="2">
    <location>
        <begin position="39"/>
        <end position="101"/>
    </location>
</feature>
<feature type="compositionally biased region" description="Polar residues" evidence="2">
    <location>
        <begin position="70"/>
        <end position="79"/>
    </location>
</feature>
<keyword evidence="5" id="KW-1185">Reference proteome</keyword>
<evidence type="ECO:0000256" key="2">
    <source>
        <dbReference type="SAM" id="MobiDB-lite"/>
    </source>
</evidence>
<dbReference type="RefSeq" id="WP_106269119.1">
    <property type="nucleotide sequence ID" value="NZ_PVTX01000010.1"/>
</dbReference>
<gene>
    <name evidence="4" type="ORF">BCL65_11015</name>
</gene>
<feature type="chain" id="PRO_5046837197" evidence="3">
    <location>
        <begin position="35"/>
        <end position="242"/>
    </location>
</feature>
<dbReference type="EMBL" id="PVTX01000010">
    <property type="protein sequence ID" value="PRZ04354.1"/>
    <property type="molecule type" value="Genomic_DNA"/>
</dbReference>
<dbReference type="Pfam" id="PF04203">
    <property type="entry name" value="Sortase"/>
    <property type="match status" value="1"/>
</dbReference>
<evidence type="ECO:0000256" key="3">
    <source>
        <dbReference type="SAM" id="SignalP"/>
    </source>
</evidence>
<name>A0ABX5EAQ4_9MICO</name>
<dbReference type="CDD" id="cd05829">
    <property type="entry name" value="Sortase_F"/>
    <property type="match status" value="1"/>
</dbReference>
<dbReference type="SUPFAM" id="SSF63817">
    <property type="entry name" value="Sortase"/>
    <property type="match status" value="1"/>
</dbReference>
<reference evidence="4 5" key="1">
    <citation type="submission" date="2018-03" db="EMBL/GenBank/DDBJ databases">
        <title>Comparative analysis of microorganisms from saline springs in Andes Mountain Range, Colombia.</title>
        <authorList>
            <person name="Rubin E."/>
        </authorList>
    </citation>
    <scope>NUCLEOTIDE SEQUENCE [LARGE SCALE GENOMIC DNA]</scope>
    <source>
        <strain evidence="4 5">CG 23</strain>
    </source>
</reference>
<keyword evidence="3" id="KW-0732">Signal</keyword>
<protein>
    <submittedName>
        <fullName evidence="4">Sortase family protein</fullName>
    </submittedName>
</protein>